<dbReference type="SUPFAM" id="SSF53383">
    <property type="entry name" value="PLP-dependent transferases"/>
    <property type="match status" value="1"/>
</dbReference>
<dbReference type="InterPro" id="IPR015422">
    <property type="entry name" value="PyrdxlP-dep_Trfase_small"/>
</dbReference>
<dbReference type="PROSITE" id="PS00599">
    <property type="entry name" value="AA_TRANSFER_CLASS_2"/>
    <property type="match status" value="1"/>
</dbReference>
<keyword evidence="6 8" id="KW-0663">Pyridoxal phosphate</keyword>
<dbReference type="InterPro" id="IPR050106">
    <property type="entry name" value="HistidinolP_aminotransfase"/>
</dbReference>
<evidence type="ECO:0000256" key="2">
    <source>
        <dbReference type="ARBA" id="ARBA00005011"/>
    </source>
</evidence>
<dbReference type="OrthoDB" id="9813612at2"/>
<dbReference type="Gene3D" id="3.90.1150.10">
    <property type="entry name" value="Aspartate Aminotransferase, domain 1"/>
    <property type="match status" value="1"/>
</dbReference>
<dbReference type="Pfam" id="PF00155">
    <property type="entry name" value="Aminotran_1_2"/>
    <property type="match status" value="1"/>
</dbReference>
<comment type="similarity">
    <text evidence="8">Belongs to the class-II pyridoxal-phosphate-dependent aminotransferase family. Histidinol-phosphate aminotransferase subfamily.</text>
</comment>
<accession>A0A1B1YFZ0</accession>
<evidence type="ECO:0000256" key="4">
    <source>
        <dbReference type="ARBA" id="ARBA00022576"/>
    </source>
</evidence>
<comment type="cofactor">
    <cofactor evidence="1 8">
        <name>pyridoxal 5'-phosphate</name>
        <dbReference type="ChEBI" id="CHEBI:597326"/>
    </cofactor>
</comment>
<keyword evidence="4 8" id="KW-0032">Aminotransferase</keyword>
<dbReference type="InterPro" id="IPR004839">
    <property type="entry name" value="Aminotransferase_I/II_large"/>
</dbReference>
<comment type="subunit">
    <text evidence="3 8">Homodimer.</text>
</comment>
<comment type="pathway">
    <text evidence="2 8">Amino-acid biosynthesis; L-histidine biosynthesis; L-histidine from 5-phospho-alpha-D-ribose 1-diphosphate: step 7/9.</text>
</comment>
<sequence length="354" mass="39432">MSMFWSDTARNISPYIPGEQPRDRKYIKLNTNENPYPPSPKVLEAITRETCGDLRLYPDPEASSVKNAVSDYYRIHPDEVFVGNGSDEVLALCFPAFFNRGDMISFPEITYSFYPVFANLFGVCYQAVPLNEDFTVNLDEFPAHAKGILIANPNAPTGIAAGLDEIENFLKKNRDKLIIIDEAYVDFGAESAVPLIEDYENLLIIQTFSKSRALAGLRIGFALGNVNLIEALNRVKNSFNSYTVDRIAQAAAVAAIKDKDYFNEICGKIIRTRETTAHKLVSLGFKVLPSSANFLFVSHDKISGGELFLKLKADGILVRHFDTKGIENFIRISVGTDEEMDILVERLACYINGG</sequence>
<reference evidence="10 11" key="1">
    <citation type="submission" date="2016-02" db="EMBL/GenBank/DDBJ databases">
        <title>Comparison of Clostridium stercorarium subspecies using comparative genomics and transcriptomics.</title>
        <authorList>
            <person name="Schellenberg J."/>
            <person name="Thallinger G."/>
            <person name="Levin D.B."/>
            <person name="Zhang X."/>
            <person name="Alvare G."/>
            <person name="Fristensky B."/>
            <person name="Sparling R."/>
        </authorList>
    </citation>
    <scope>NUCLEOTIDE SEQUENCE [LARGE SCALE GENOMIC DNA]</scope>
    <source>
        <strain evidence="10 11">DSM 2910</strain>
    </source>
</reference>
<evidence type="ECO:0000256" key="7">
    <source>
        <dbReference type="ARBA" id="ARBA00047481"/>
    </source>
</evidence>
<dbReference type="GO" id="GO:0030170">
    <property type="term" value="F:pyridoxal phosphate binding"/>
    <property type="evidence" value="ECO:0007669"/>
    <property type="project" value="InterPro"/>
</dbReference>
<organism evidence="10 11">
    <name type="scientific">Thermoclostridium stercorarium subsp. thermolacticum DSM 2910</name>
    <dbReference type="NCBI Taxonomy" id="1121336"/>
    <lineage>
        <taxon>Bacteria</taxon>
        <taxon>Bacillati</taxon>
        <taxon>Bacillota</taxon>
        <taxon>Clostridia</taxon>
        <taxon>Eubacteriales</taxon>
        <taxon>Oscillospiraceae</taxon>
        <taxon>Thermoclostridium</taxon>
    </lineage>
</organism>
<proteinExistence type="inferred from homology"/>
<dbReference type="EC" id="2.6.1.9" evidence="8"/>
<name>A0A1B1YFZ0_THEST</name>
<dbReference type="Proteomes" id="UP000092971">
    <property type="component" value="Chromosome"/>
</dbReference>
<dbReference type="NCBIfam" id="TIGR01141">
    <property type="entry name" value="hisC"/>
    <property type="match status" value="1"/>
</dbReference>
<evidence type="ECO:0000256" key="1">
    <source>
        <dbReference type="ARBA" id="ARBA00001933"/>
    </source>
</evidence>
<evidence type="ECO:0000313" key="10">
    <source>
        <dbReference type="EMBL" id="ANW99686.1"/>
    </source>
</evidence>
<evidence type="ECO:0000256" key="5">
    <source>
        <dbReference type="ARBA" id="ARBA00022679"/>
    </source>
</evidence>
<dbReference type="PANTHER" id="PTHR43643">
    <property type="entry name" value="HISTIDINOL-PHOSPHATE AMINOTRANSFERASE 2"/>
    <property type="match status" value="1"/>
</dbReference>
<gene>
    <name evidence="8" type="primary">hisC</name>
    <name evidence="10" type="ORF">CSTERTH_11895</name>
</gene>
<dbReference type="Gene3D" id="3.40.640.10">
    <property type="entry name" value="Type I PLP-dependent aspartate aminotransferase-like (Major domain)"/>
    <property type="match status" value="1"/>
</dbReference>
<dbReference type="RefSeq" id="WP_015360115.1">
    <property type="nucleotide sequence ID" value="NZ_CP014672.1"/>
</dbReference>
<dbReference type="HAMAP" id="MF_01023">
    <property type="entry name" value="HisC_aminotrans_2"/>
    <property type="match status" value="1"/>
</dbReference>
<evidence type="ECO:0000256" key="3">
    <source>
        <dbReference type="ARBA" id="ARBA00011738"/>
    </source>
</evidence>
<keyword evidence="5 8" id="KW-0808">Transferase</keyword>
<dbReference type="AlphaFoldDB" id="A0A1B1YFZ0"/>
<evidence type="ECO:0000259" key="9">
    <source>
        <dbReference type="Pfam" id="PF00155"/>
    </source>
</evidence>
<dbReference type="GO" id="GO:0004400">
    <property type="term" value="F:histidinol-phosphate transaminase activity"/>
    <property type="evidence" value="ECO:0007669"/>
    <property type="project" value="UniProtKB-UniRule"/>
</dbReference>
<dbReference type="CDD" id="cd00609">
    <property type="entry name" value="AAT_like"/>
    <property type="match status" value="1"/>
</dbReference>
<feature type="domain" description="Aminotransferase class I/classII large" evidence="9">
    <location>
        <begin position="25"/>
        <end position="347"/>
    </location>
</feature>
<dbReference type="InterPro" id="IPR015421">
    <property type="entry name" value="PyrdxlP-dep_Trfase_major"/>
</dbReference>
<feature type="modified residue" description="N6-(pyridoxal phosphate)lysine" evidence="8">
    <location>
        <position position="210"/>
    </location>
</feature>
<dbReference type="InterPro" id="IPR015424">
    <property type="entry name" value="PyrdxlP-dep_Trfase"/>
</dbReference>
<dbReference type="GO" id="GO:0000105">
    <property type="term" value="P:L-histidine biosynthetic process"/>
    <property type="evidence" value="ECO:0007669"/>
    <property type="project" value="UniProtKB-UniRule"/>
</dbReference>
<comment type="catalytic activity">
    <reaction evidence="7 8">
        <text>L-histidinol phosphate + 2-oxoglutarate = 3-(imidazol-4-yl)-2-oxopropyl phosphate + L-glutamate</text>
        <dbReference type="Rhea" id="RHEA:23744"/>
        <dbReference type="ChEBI" id="CHEBI:16810"/>
        <dbReference type="ChEBI" id="CHEBI:29985"/>
        <dbReference type="ChEBI" id="CHEBI:57766"/>
        <dbReference type="ChEBI" id="CHEBI:57980"/>
        <dbReference type="EC" id="2.6.1.9"/>
    </reaction>
</comment>
<dbReference type="EMBL" id="CP014672">
    <property type="protein sequence ID" value="ANW99686.1"/>
    <property type="molecule type" value="Genomic_DNA"/>
</dbReference>
<dbReference type="PANTHER" id="PTHR43643:SF3">
    <property type="entry name" value="HISTIDINOL-PHOSPHATE AMINOTRANSFERASE"/>
    <property type="match status" value="1"/>
</dbReference>
<dbReference type="UniPathway" id="UPA00031">
    <property type="reaction ID" value="UER00012"/>
</dbReference>
<dbReference type="InterPro" id="IPR001917">
    <property type="entry name" value="Aminotrans_II_pyridoxalP_BS"/>
</dbReference>
<evidence type="ECO:0000256" key="8">
    <source>
        <dbReference type="HAMAP-Rule" id="MF_01023"/>
    </source>
</evidence>
<evidence type="ECO:0000313" key="11">
    <source>
        <dbReference type="Proteomes" id="UP000092971"/>
    </source>
</evidence>
<protein>
    <recommendedName>
        <fullName evidence="8">Histidinol-phosphate aminotransferase</fullName>
        <ecNumber evidence="8">2.6.1.9</ecNumber>
    </recommendedName>
    <alternativeName>
        <fullName evidence="8">Imidazole acetol-phosphate transaminase</fullName>
    </alternativeName>
</protein>
<keyword evidence="8" id="KW-0028">Amino-acid biosynthesis</keyword>
<keyword evidence="8" id="KW-0368">Histidine biosynthesis</keyword>
<evidence type="ECO:0000256" key="6">
    <source>
        <dbReference type="ARBA" id="ARBA00022898"/>
    </source>
</evidence>
<dbReference type="InterPro" id="IPR005861">
    <property type="entry name" value="HisP_aminotrans"/>
</dbReference>